<reference evidence="2" key="1">
    <citation type="journal article" date="2020" name="mSystems">
        <title>Genome- and Community-Level Interaction Insights into Carbon Utilization and Element Cycling Functions of Hydrothermarchaeota in Hydrothermal Sediment.</title>
        <authorList>
            <person name="Zhou Z."/>
            <person name="Liu Y."/>
            <person name="Xu W."/>
            <person name="Pan J."/>
            <person name="Luo Z.H."/>
            <person name="Li M."/>
        </authorList>
    </citation>
    <scope>NUCLEOTIDE SEQUENCE [LARGE SCALE GENOMIC DNA]</scope>
    <source>
        <strain evidence="2">SpSt-143</strain>
    </source>
</reference>
<sequence>MHRSVFLITFFLVSTVWAQPIPPDEGRFLQLGLAVAPGLGVQVGYVGPRSIYTIEGMSYADASPSFAGGEKSLQLSAAFGAALRLTGMLRTLGNAPLPYDLDIGLRAGPSLLFTSNETRAQKNQRFGLFLEPFFRAISAFGKRQFFFGEFGLHRPFLRAGLWFAF</sequence>
<dbReference type="AlphaFoldDB" id="A0A7V2F701"/>
<feature type="signal peptide" evidence="1">
    <location>
        <begin position="1"/>
        <end position="18"/>
    </location>
</feature>
<dbReference type="EMBL" id="DSGB01000006">
    <property type="protein sequence ID" value="HER96906.1"/>
    <property type="molecule type" value="Genomic_DNA"/>
</dbReference>
<accession>A0A7V2F701</accession>
<protein>
    <recommendedName>
        <fullName evidence="3">Outer membrane protein beta-barrel domain-containing protein</fullName>
    </recommendedName>
</protein>
<evidence type="ECO:0000313" key="2">
    <source>
        <dbReference type="EMBL" id="HER96906.1"/>
    </source>
</evidence>
<evidence type="ECO:0000256" key="1">
    <source>
        <dbReference type="SAM" id="SignalP"/>
    </source>
</evidence>
<organism evidence="2">
    <name type="scientific">Rhodothermus marinus</name>
    <name type="common">Rhodothermus obamensis</name>
    <dbReference type="NCBI Taxonomy" id="29549"/>
    <lineage>
        <taxon>Bacteria</taxon>
        <taxon>Pseudomonadati</taxon>
        <taxon>Rhodothermota</taxon>
        <taxon>Rhodothermia</taxon>
        <taxon>Rhodothermales</taxon>
        <taxon>Rhodothermaceae</taxon>
        <taxon>Rhodothermus</taxon>
    </lineage>
</organism>
<proteinExistence type="predicted"/>
<gene>
    <name evidence="2" type="ORF">ENO59_10430</name>
</gene>
<comment type="caution">
    <text evidence="2">The sequence shown here is derived from an EMBL/GenBank/DDBJ whole genome shotgun (WGS) entry which is preliminary data.</text>
</comment>
<name>A0A7V2F701_RHOMR</name>
<feature type="chain" id="PRO_5031489707" description="Outer membrane protein beta-barrel domain-containing protein" evidence="1">
    <location>
        <begin position="19"/>
        <end position="165"/>
    </location>
</feature>
<evidence type="ECO:0008006" key="3">
    <source>
        <dbReference type="Google" id="ProtNLM"/>
    </source>
</evidence>
<keyword evidence="1" id="KW-0732">Signal</keyword>